<proteinExistence type="predicted"/>
<keyword evidence="2" id="KW-1185">Reference proteome</keyword>
<dbReference type="Proteomes" id="UP000542674">
    <property type="component" value="Unassembled WGS sequence"/>
</dbReference>
<protein>
    <submittedName>
        <fullName evidence="1">Uncharacterized protein</fullName>
    </submittedName>
</protein>
<dbReference type="EMBL" id="JACHJS010000001">
    <property type="protein sequence ID" value="MBB4965579.1"/>
    <property type="molecule type" value="Genomic_DNA"/>
</dbReference>
<organism evidence="1 2">
    <name type="scientific">Saccharothrix violaceirubra</name>
    <dbReference type="NCBI Taxonomy" id="413306"/>
    <lineage>
        <taxon>Bacteria</taxon>
        <taxon>Bacillati</taxon>
        <taxon>Actinomycetota</taxon>
        <taxon>Actinomycetes</taxon>
        <taxon>Pseudonocardiales</taxon>
        <taxon>Pseudonocardiaceae</taxon>
        <taxon>Saccharothrix</taxon>
    </lineage>
</organism>
<dbReference type="RefSeq" id="WP_184669178.1">
    <property type="nucleotide sequence ID" value="NZ_BAABAI010000029.1"/>
</dbReference>
<evidence type="ECO:0000313" key="1">
    <source>
        <dbReference type="EMBL" id="MBB4965579.1"/>
    </source>
</evidence>
<sequence length="163" mass="18149">MPGDRVDVAGPVRPWCAAVLPVVRRDGYASAHLDELFESYDESYSVGLGFQCLDELVRAYRPWCVEVRAMYVAVTGMGEVLDLDAPGAAGIAAAWDGFTPPEPYLVRRAPDLVPYVVEEYRRPYPAGTFPAPHGVYHGYYRCHRQDDTVEFTSGVYVEHYPSG</sequence>
<accession>A0A7W7T2X0</accession>
<comment type="caution">
    <text evidence="1">The sequence shown here is derived from an EMBL/GenBank/DDBJ whole genome shotgun (WGS) entry which is preliminary data.</text>
</comment>
<dbReference type="AlphaFoldDB" id="A0A7W7T2X0"/>
<reference evidence="1 2" key="1">
    <citation type="submission" date="2020-08" db="EMBL/GenBank/DDBJ databases">
        <title>Sequencing the genomes of 1000 actinobacteria strains.</title>
        <authorList>
            <person name="Klenk H.-P."/>
        </authorList>
    </citation>
    <scope>NUCLEOTIDE SEQUENCE [LARGE SCALE GENOMIC DNA]</scope>
    <source>
        <strain evidence="1 2">DSM 45084</strain>
    </source>
</reference>
<evidence type="ECO:0000313" key="2">
    <source>
        <dbReference type="Proteomes" id="UP000542674"/>
    </source>
</evidence>
<gene>
    <name evidence="1" type="ORF">F4559_002938</name>
</gene>
<name>A0A7W7T2X0_9PSEU</name>